<evidence type="ECO:0000313" key="11">
    <source>
        <dbReference type="Proteomes" id="UP000243799"/>
    </source>
</evidence>
<evidence type="ECO:0000256" key="2">
    <source>
        <dbReference type="ARBA" id="ARBA00022723"/>
    </source>
</evidence>
<feature type="binding site" evidence="7">
    <location>
        <position position="191"/>
    </location>
    <ligand>
        <name>Zn(2+)</name>
        <dbReference type="ChEBI" id="CHEBI:29105"/>
    </ligand>
</feature>
<dbReference type="RefSeq" id="WP_218160451.1">
    <property type="nucleotide sequence ID" value="NZ_FOKG01000022.1"/>
</dbReference>
<dbReference type="Proteomes" id="UP000243799">
    <property type="component" value="Unassembled WGS sequence"/>
</dbReference>
<feature type="active site" description="Proton donor/acceptor" evidence="6">
    <location>
        <position position="269"/>
    </location>
</feature>
<proteinExistence type="predicted"/>
<feature type="chain" id="PRO_5017204757" evidence="8">
    <location>
        <begin position="37"/>
        <end position="412"/>
    </location>
</feature>
<sequence>MLTALTALTATRRRLLAAAAALVTATGLLAMPTATAATERQGDLAESVRSTMLAERGAAAKQQYEVTSLDEPLVEPTRVSAAGWAFGSTTIPMPVVEHASPESALFVARQNARGWEVALDGTAEFVSLAGQAPAEVVSEGEKTLFAKNFAARNTQLADTGLGLPWATGVAWWMGGGPHGNSGNSRPFSSIDFNGGDGRVLAAGEGRVYKSCVRGRSALVKVVHPNGYSTTYYHMYNLTSLPDGSAVRAGTYLGHIGNELPCGGSSSGAHVHFSLLRGDTHVSVNRMTIGGWTFYEGSSAYGGYALRGGDRVNRGGRLTNYGGGGDTPSLPTGTVNGGQYSSVNLRTGPGLEHSVTGTVANGVVVRISCTARGGAVNGVWGSTDLWNKLDTGNWISDGFVDTGSNDPVAPACP</sequence>
<dbReference type="InterPro" id="IPR006311">
    <property type="entry name" value="TAT_signal"/>
</dbReference>
<evidence type="ECO:0000256" key="8">
    <source>
        <dbReference type="SAM" id="SignalP"/>
    </source>
</evidence>
<gene>
    <name evidence="10" type="ORF">SAMN05216266_12260</name>
</gene>
<keyword evidence="11" id="KW-1185">Reference proteome</keyword>
<dbReference type="Pfam" id="PF01551">
    <property type="entry name" value="Peptidase_M23"/>
    <property type="match status" value="1"/>
</dbReference>
<dbReference type="SUPFAM" id="SSF51261">
    <property type="entry name" value="Duplicated hybrid motif"/>
    <property type="match status" value="1"/>
</dbReference>
<comment type="cofactor">
    <cofactor evidence="7">
        <name>Zn(2+)</name>
        <dbReference type="ChEBI" id="CHEBI:29105"/>
    </cofactor>
    <text evidence="7">Binds 1 zinc ion per subunit.</text>
</comment>
<reference evidence="11" key="1">
    <citation type="submission" date="2016-10" db="EMBL/GenBank/DDBJ databases">
        <authorList>
            <person name="Varghese N."/>
            <person name="Submissions S."/>
        </authorList>
    </citation>
    <scope>NUCLEOTIDE SEQUENCE [LARGE SCALE GENOMIC DNA]</scope>
    <source>
        <strain evidence="11">CGMCC 4.3568</strain>
    </source>
</reference>
<dbReference type="GO" id="GO:0006508">
    <property type="term" value="P:proteolysis"/>
    <property type="evidence" value="ECO:0007669"/>
    <property type="project" value="UniProtKB-KW"/>
</dbReference>
<evidence type="ECO:0000256" key="5">
    <source>
        <dbReference type="ARBA" id="ARBA00023049"/>
    </source>
</evidence>
<accession>A0A1I1CCY0</accession>
<evidence type="ECO:0000256" key="4">
    <source>
        <dbReference type="ARBA" id="ARBA00022833"/>
    </source>
</evidence>
<dbReference type="EMBL" id="FOKG01000022">
    <property type="protein sequence ID" value="SFB58610.1"/>
    <property type="molecule type" value="Genomic_DNA"/>
</dbReference>
<feature type="active site" description="Proton donor/acceptor" evidence="6">
    <location>
        <position position="233"/>
    </location>
</feature>
<keyword evidence="5" id="KW-0482">Metalloprotease</keyword>
<feature type="domain" description="M23ase beta-sheet core" evidence="9">
    <location>
        <begin position="189"/>
        <end position="281"/>
    </location>
</feature>
<feature type="signal peptide" evidence="8">
    <location>
        <begin position="1"/>
        <end position="36"/>
    </location>
</feature>
<dbReference type="PROSITE" id="PS51318">
    <property type="entry name" value="TAT"/>
    <property type="match status" value="1"/>
</dbReference>
<keyword evidence="3" id="KW-0378">Hydrolase</keyword>
<organism evidence="10 11">
    <name type="scientific">Amycolatopsis marina</name>
    <dbReference type="NCBI Taxonomy" id="490629"/>
    <lineage>
        <taxon>Bacteria</taxon>
        <taxon>Bacillati</taxon>
        <taxon>Actinomycetota</taxon>
        <taxon>Actinomycetes</taxon>
        <taxon>Pseudonocardiales</taxon>
        <taxon>Pseudonocardiaceae</taxon>
        <taxon>Amycolatopsis</taxon>
    </lineage>
</organism>
<feature type="binding site" evidence="7">
    <location>
        <position position="271"/>
    </location>
    <ligand>
        <name>Zn(2+)</name>
        <dbReference type="ChEBI" id="CHEBI:29105"/>
    </ligand>
</feature>
<dbReference type="Gene3D" id="2.70.70.10">
    <property type="entry name" value="Glucose Permease (Domain IIA)"/>
    <property type="match status" value="1"/>
</dbReference>
<dbReference type="InterPro" id="IPR016047">
    <property type="entry name" value="M23ase_b-sheet_dom"/>
</dbReference>
<dbReference type="STRING" id="490629.SAMN05216266_12260"/>
<dbReference type="InterPro" id="IPR011055">
    <property type="entry name" value="Dup_hybrid_motif"/>
</dbReference>
<keyword evidence="2 7" id="KW-0479">Metal-binding</keyword>
<dbReference type="InterPro" id="IPR050570">
    <property type="entry name" value="Cell_wall_metabolism_enzyme"/>
</dbReference>
<dbReference type="AlphaFoldDB" id="A0A1I1CCY0"/>
<keyword evidence="4 7" id="KW-0862">Zinc</keyword>
<feature type="binding site" evidence="7">
    <location>
        <position position="178"/>
    </location>
    <ligand>
        <name>Zn(2+)</name>
        <dbReference type="ChEBI" id="CHEBI:29105"/>
    </ligand>
</feature>
<protein>
    <submittedName>
        <fullName evidence="10">LasA protease</fullName>
    </submittedName>
</protein>
<dbReference type="InterPro" id="IPR000841">
    <property type="entry name" value="Pept_M23A_Blytic"/>
</dbReference>
<evidence type="ECO:0000259" key="9">
    <source>
        <dbReference type="Pfam" id="PF01551"/>
    </source>
</evidence>
<evidence type="ECO:0000256" key="7">
    <source>
        <dbReference type="PIRSR" id="PIRSR600841-2"/>
    </source>
</evidence>
<dbReference type="GO" id="GO:0004222">
    <property type="term" value="F:metalloendopeptidase activity"/>
    <property type="evidence" value="ECO:0007669"/>
    <property type="project" value="InterPro"/>
</dbReference>
<dbReference type="PANTHER" id="PTHR21666:SF288">
    <property type="entry name" value="CELL DIVISION PROTEIN YTFB"/>
    <property type="match status" value="1"/>
</dbReference>
<keyword evidence="1 10" id="KW-0645">Protease</keyword>
<keyword evidence="8" id="KW-0732">Signal</keyword>
<evidence type="ECO:0000313" key="10">
    <source>
        <dbReference type="EMBL" id="SFB58610.1"/>
    </source>
</evidence>
<evidence type="ECO:0000256" key="3">
    <source>
        <dbReference type="ARBA" id="ARBA00022801"/>
    </source>
</evidence>
<dbReference type="PRINTS" id="PR00933">
    <property type="entry name" value="BLYTICPTASE"/>
</dbReference>
<dbReference type="GO" id="GO:0046872">
    <property type="term" value="F:metal ion binding"/>
    <property type="evidence" value="ECO:0007669"/>
    <property type="project" value="UniProtKB-KW"/>
</dbReference>
<dbReference type="PANTHER" id="PTHR21666">
    <property type="entry name" value="PEPTIDASE-RELATED"/>
    <property type="match status" value="1"/>
</dbReference>
<dbReference type="CDD" id="cd12797">
    <property type="entry name" value="M23_peptidase"/>
    <property type="match status" value="1"/>
</dbReference>
<evidence type="ECO:0000256" key="1">
    <source>
        <dbReference type="ARBA" id="ARBA00022670"/>
    </source>
</evidence>
<evidence type="ECO:0000256" key="6">
    <source>
        <dbReference type="PIRSR" id="PIRSR600841-1"/>
    </source>
</evidence>
<name>A0A1I1CCY0_9PSEU</name>